<feature type="compositionally biased region" description="Basic and acidic residues" evidence="7">
    <location>
        <begin position="162"/>
        <end position="171"/>
    </location>
</feature>
<evidence type="ECO:0000256" key="7">
    <source>
        <dbReference type="SAM" id="MobiDB-lite"/>
    </source>
</evidence>
<keyword evidence="5 8" id="KW-1133">Transmembrane helix</keyword>
<dbReference type="Pfam" id="PF04239">
    <property type="entry name" value="DUF421"/>
    <property type="match status" value="1"/>
</dbReference>
<organism evidence="10 11">
    <name type="scientific">Herminiimonas aquatilis</name>
    <dbReference type="NCBI Taxonomy" id="345342"/>
    <lineage>
        <taxon>Bacteria</taxon>
        <taxon>Pseudomonadati</taxon>
        <taxon>Pseudomonadota</taxon>
        <taxon>Betaproteobacteria</taxon>
        <taxon>Burkholderiales</taxon>
        <taxon>Oxalobacteraceae</taxon>
        <taxon>Herminiimonas</taxon>
    </lineage>
</organism>
<proteinExistence type="inferred from homology"/>
<evidence type="ECO:0000256" key="5">
    <source>
        <dbReference type="ARBA" id="ARBA00022989"/>
    </source>
</evidence>
<evidence type="ECO:0000256" key="6">
    <source>
        <dbReference type="ARBA" id="ARBA00023136"/>
    </source>
</evidence>
<evidence type="ECO:0000256" key="1">
    <source>
        <dbReference type="ARBA" id="ARBA00004651"/>
    </source>
</evidence>
<comment type="subcellular location">
    <subcellularLocation>
        <location evidence="1">Cell membrane</location>
        <topology evidence="1">Multi-pass membrane protein</topology>
    </subcellularLocation>
</comment>
<dbReference type="EMBL" id="JBHTCC010000001">
    <property type="protein sequence ID" value="MFC7297230.1"/>
    <property type="molecule type" value="Genomic_DNA"/>
</dbReference>
<keyword evidence="3" id="KW-1003">Cell membrane</keyword>
<dbReference type="Gene3D" id="3.30.240.20">
    <property type="entry name" value="bsu07140 like domains"/>
    <property type="match status" value="1"/>
</dbReference>
<accession>A0ABW2J2K2</accession>
<dbReference type="PANTHER" id="PTHR34582:SF6">
    <property type="entry name" value="UPF0702 TRANSMEMBRANE PROTEIN YCAP"/>
    <property type="match status" value="1"/>
</dbReference>
<feature type="transmembrane region" description="Helical" evidence="8">
    <location>
        <begin position="22"/>
        <end position="41"/>
    </location>
</feature>
<evidence type="ECO:0000259" key="9">
    <source>
        <dbReference type="Pfam" id="PF04239"/>
    </source>
</evidence>
<evidence type="ECO:0000313" key="11">
    <source>
        <dbReference type="Proteomes" id="UP001596379"/>
    </source>
</evidence>
<name>A0ABW2J2K2_9BURK</name>
<dbReference type="PANTHER" id="PTHR34582">
    <property type="entry name" value="UPF0702 TRANSMEMBRANE PROTEIN YCAP"/>
    <property type="match status" value="1"/>
</dbReference>
<evidence type="ECO:0000256" key="4">
    <source>
        <dbReference type="ARBA" id="ARBA00022692"/>
    </source>
</evidence>
<evidence type="ECO:0000256" key="3">
    <source>
        <dbReference type="ARBA" id="ARBA00022475"/>
    </source>
</evidence>
<dbReference type="Proteomes" id="UP001596379">
    <property type="component" value="Unassembled WGS sequence"/>
</dbReference>
<keyword evidence="6 8" id="KW-0472">Membrane</keyword>
<gene>
    <name evidence="10" type="ORF">ACFQO0_02135</name>
</gene>
<feature type="transmembrane region" description="Helical" evidence="8">
    <location>
        <begin position="79"/>
        <end position="98"/>
    </location>
</feature>
<evidence type="ECO:0000313" key="10">
    <source>
        <dbReference type="EMBL" id="MFC7297230.1"/>
    </source>
</evidence>
<reference evidence="11" key="1">
    <citation type="journal article" date="2019" name="Int. J. Syst. Evol. Microbiol.">
        <title>The Global Catalogue of Microorganisms (GCM) 10K type strain sequencing project: providing services to taxonomists for standard genome sequencing and annotation.</title>
        <authorList>
            <consortium name="The Broad Institute Genomics Platform"/>
            <consortium name="The Broad Institute Genome Sequencing Center for Infectious Disease"/>
            <person name="Wu L."/>
            <person name="Ma J."/>
        </authorList>
    </citation>
    <scope>NUCLEOTIDE SEQUENCE [LARGE SCALE GENOMIC DNA]</scope>
    <source>
        <strain evidence="11">CCUG 36956</strain>
    </source>
</reference>
<dbReference type="InterPro" id="IPR007353">
    <property type="entry name" value="DUF421"/>
</dbReference>
<evidence type="ECO:0000256" key="8">
    <source>
        <dbReference type="SAM" id="Phobius"/>
    </source>
</evidence>
<keyword evidence="4 8" id="KW-0812">Transmembrane</keyword>
<feature type="region of interest" description="Disordered" evidence="7">
    <location>
        <begin position="162"/>
        <end position="181"/>
    </location>
</feature>
<dbReference type="InterPro" id="IPR023090">
    <property type="entry name" value="UPF0702_alpha/beta_dom_sf"/>
</dbReference>
<sequence>MQTFLSIDWVGLFTLSVPVSEMMVRGTAIYWFLFIVFRFVIPRDVGAIGIADILILVIIADASQNAMSGDYKTITDGMVLIAVLVAWNLVFDRLAYYFPSFRRFATPASLCLVKDGHILKRNMRREFITEDELWSHLRMEGVQSLAEVRTVYLESDGGFSVIKKEGGDHHNPHSPSRSESM</sequence>
<protein>
    <submittedName>
        <fullName evidence="10">DUF421 domain-containing protein</fullName>
    </submittedName>
</protein>
<keyword evidence="11" id="KW-1185">Reference proteome</keyword>
<dbReference type="RefSeq" id="WP_382232400.1">
    <property type="nucleotide sequence ID" value="NZ_JBHTCC010000001.1"/>
</dbReference>
<comment type="caution">
    <text evidence="10">The sequence shown here is derived from an EMBL/GenBank/DDBJ whole genome shotgun (WGS) entry which is preliminary data.</text>
</comment>
<feature type="domain" description="YetF C-terminal" evidence="9">
    <location>
        <begin position="100"/>
        <end position="166"/>
    </location>
</feature>
<feature type="transmembrane region" description="Helical" evidence="8">
    <location>
        <begin position="48"/>
        <end position="67"/>
    </location>
</feature>
<comment type="similarity">
    <text evidence="2">Belongs to the UPF0702 family.</text>
</comment>
<evidence type="ECO:0000256" key="2">
    <source>
        <dbReference type="ARBA" id="ARBA00006448"/>
    </source>
</evidence>